<proteinExistence type="inferred from homology"/>
<dbReference type="InterPro" id="IPR029061">
    <property type="entry name" value="THDP-binding"/>
</dbReference>
<dbReference type="InterPro" id="IPR012001">
    <property type="entry name" value="Thiamin_PyroP_enz_TPP-bd_dom"/>
</dbReference>
<dbReference type="CDD" id="cd00568">
    <property type="entry name" value="TPP_enzymes"/>
    <property type="match status" value="1"/>
</dbReference>
<feature type="domain" description="Thiamine pyrophosphate enzyme TPP-binding" evidence="6">
    <location>
        <begin position="401"/>
        <end position="541"/>
    </location>
</feature>
<dbReference type="EMBL" id="FZNO01000025">
    <property type="protein sequence ID" value="SNR78775.1"/>
    <property type="molecule type" value="Genomic_DNA"/>
</dbReference>
<comment type="similarity">
    <text evidence="1 3">Belongs to the TPP enzyme family.</text>
</comment>
<dbReference type="OrthoDB" id="4494979at2"/>
<dbReference type="InterPro" id="IPR029035">
    <property type="entry name" value="DHS-like_NAD/FAD-binding_dom"/>
</dbReference>
<dbReference type="GO" id="GO:0050660">
    <property type="term" value="F:flavin adenine dinucleotide binding"/>
    <property type="evidence" value="ECO:0007669"/>
    <property type="project" value="TreeGrafter"/>
</dbReference>
<dbReference type="Gene3D" id="3.40.50.1220">
    <property type="entry name" value="TPP-binding domain"/>
    <property type="match status" value="1"/>
</dbReference>
<dbReference type="Proteomes" id="UP000198403">
    <property type="component" value="Unassembled WGS sequence"/>
</dbReference>
<evidence type="ECO:0000256" key="4">
    <source>
        <dbReference type="SAM" id="MobiDB-lite"/>
    </source>
</evidence>
<dbReference type="AlphaFoldDB" id="A0A238Z5P3"/>
<feature type="region of interest" description="Disordered" evidence="4">
    <location>
        <begin position="185"/>
        <end position="204"/>
    </location>
</feature>
<feature type="domain" description="Thiamine pyrophosphate enzyme N-terminal TPP-binding" evidence="7">
    <location>
        <begin position="17"/>
        <end position="137"/>
    </location>
</feature>
<dbReference type="SUPFAM" id="SSF52518">
    <property type="entry name" value="Thiamin diphosphate-binding fold (THDP-binding)"/>
    <property type="match status" value="2"/>
</dbReference>
<evidence type="ECO:0000259" key="7">
    <source>
        <dbReference type="Pfam" id="PF02776"/>
    </source>
</evidence>
<dbReference type="Pfam" id="PF02776">
    <property type="entry name" value="TPP_enzyme_N"/>
    <property type="match status" value="1"/>
</dbReference>
<dbReference type="InterPro" id="IPR011766">
    <property type="entry name" value="TPP_enzyme_TPP-bd"/>
</dbReference>
<evidence type="ECO:0000256" key="1">
    <source>
        <dbReference type="ARBA" id="ARBA00007812"/>
    </source>
</evidence>
<organism evidence="8 9">
    <name type="scientific">Blastococcus mobilis</name>
    <dbReference type="NCBI Taxonomy" id="1938746"/>
    <lineage>
        <taxon>Bacteria</taxon>
        <taxon>Bacillati</taxon>
        <taxon>Actinomycetota</taxon>
        <taxon>Actinomycetes</taxon>
        <taxon>Geodermatophilales</taxon>
        <taxon>Geodermatophilaceae</taxon>
        <taxon>Blastococcus</taxon>
    </lineage>
</organism>
<dbReference type="InterPro" id="IPR012000">
    <property type="entry name" value="Thiamin_PyroP_enz_cen_dom"/>
</dbReference>
<evidence type="ECO:0000313" key="8">
    <source>
        <dbReference type="EMBL" id="SNR78775.1"/>
    </source>
</evidence>
<dbReference type="InterPro" id="IPR045229">
    <property type="entry name" value="TPP_enz"/>
</dbReference>
<sequence length="563" mass="57872">MSSATETTASGVTRTTTGADELVRALRLLGVDTVFGLPGVHNLAVWEAAASGGLRVVGVRHEQTAVYAADGYARATGRLGVAVVTTGPGAANTLGATGEAGASGSPVLVVATDIPSTLRRPGVYRGVLHETRDQAAMFAPVTKATVVSAAAQDVHADTLRAASVALQPATGPVYLGVPTDFLSAPVTPASEESPPPPPAVPPVTESDVVRALGMLASARRPLLWAGGGALRSGAGPALGEVARRLAAPVITTFNGRGVLPPDHPCLVPGPPHVPPVGRLWDDADLVISVGSDLDGMTTQNWLMPPPPALLAVNVDAADAGKNYPADLVLVGDAGAVLTRLLEDLPERGDLQALRSRLATVAEEVRTLVDEDEPQAAALLEAFDRIAPATGALFVDMCIPGYWLAGFHRVPGPRRLAYPMGWGTLGFAFPAAIGAASADQGRTVAVVGDGGFLFACGELATVAQERLPMTVVVVDDGGYGMLRYDQRHAGVPSRGVDLATPDFLALAEAFGVPARSVTGLGRDFAAVLAESVARPGPDVVVVDAALTPPPSTSPRWYRRGGRRT</sequence>
<evidence type="ECO:0000256" key="2">
    <source>
        <dbReference type="ARBA" id="ARBA00023052"/>
    </source>
</evidence>
<dbReference type="RefSeq" id="WP_089338206.1">
    <property type="nucleotide sequence ID" value="NZ_FZNO01000025.1"/>
</dbReference>
<evidence type="ECO:0000259" key="5">
    <source>
        <dbReference type="Pfam" id="PF00205"/>
    </source>
</evidence>
<accession>A0A238Z5P3</accession>
<dbReference type="GO" id="GO:0005948">
    <property type="term" value="C:acetolactate synthase complex"/>
    <property type="evidence" value="ECO:0007669"/>
    <property type="project" value="TreeGrafter"/>
</dbReference>
<dbReference type="GO" id="GO:0009099">
    <property type="term" value="P:L-valine biosynthetic process"/>
    <property type="evidence" value="ECO:0007669"/>
    <property type="project" value="TreeGrafter"/>
</dbReference>
<feature type="domain" description="Thiamine pyrophosphate enzyme central" evidence="5">
    <location>
        <begin position="210"/>
        <end position="340"/>
    </location>
</feature>
<reference evidence="8 9" key="1">
    <citation type="submission" date="2017-06" db="EMBL/GenBank/DDBJ databases">
        <authorList>
            <person name="Kim H.J."/>
            <person name="Triplett B.A."/>
        </authorList>
    </citation>
    <scope>NUCLEOTIDE SEQUENCE [LARGE SCALE GENOMIC DNA]</scope>
    <source>
        <strain evidence="8 9">DSM 44272</strain>
    </source>
</reference>
<dbReference type="SUPFAM" id="SSF52467">
    <property type="entry name" value="DHS-like NAD/FAD-binding domain"/>
    <property type="match status" value="1"/>
</dbReference>
<dbReference type="GO" id="GO:0030976">
    <property type="term" value="F:thiamine pyrophosphate binding"/>
    <property type="evidence" value="ECO:0007669"/>
    <property type="project" value="InterPro"/>
</dbReference>
<dbReference type="GO" id="GO:0000287">
    <property type="term" value="F:magnesium ion binding"/>
    <property type="evidence" value="ECO:0007669"/>
    <property type="project" value="InterPro"/>
</dbReference>
<dbReference type="PANTHER" id="PTHR18968">
    <property type="entry name" value="THIAMINE PYROPHOSPHATE ENZYMES"/>
    <property type="match status" value="1"/>
</dbReference>
<evidence type="ECO:0000313" key="9">
    <source>
        <dbReference type="Proteomes" id="UP000198403"/>
    </source>
</evidence>
<evidence type="ECO:0000259" key="6">
    <source>
        <dbReference type="Pfam" id="PF02775"/>
    </source>
</evidence>
<protein>
    <submittedName>
        <fullName evidence="8">Acetolactate synthase-1/2/3 large subunit</fullName>
    </submittedName>
</protein>
<evidence type="ECO:0000256" key="3">
    <source>
        <dbReference type="RuleBase" id="RU362132"/>
    </source>
</evidence>
<dbReference type="PANTHER" id="PTHR18968:SF13">
    <property type="entry name" value="ACETOLACTATE SYNTHASE CATALYTIC SUBUNIT, MITOCHONDRIAL"/>
    <property type="match status" value="1"/>
</dbReference>
<gene>
    <name evidence="8" type="ORF">SAMN06272737_12565</name>
</gene>
<keyword evidence="2 3" id="KW-0786">Thiamine pyrophosphate</keyword>
<dbReference type="GO" id="GO:0009097">
    <property type="term" value="P:isoleucine biosynthetic process"/>
    <property type="evidence" value="ECO:0007669"/>
    <property type="project" value="TreeGrafter"/>
</dbReference>
<dbReference type="CDD" id="cd07035">
    <property type="entry name" value="TPP_PYR_POX_like"/>
    <property type="match status" value="1"/>
</dbReference>
<keyword evidence="9" id="KW-1185">Reference proteome</keyword>
<dbReference type="GO" id="GO:0003984">
    <property type="term" value="F:acetolactate synthase activity"/>
    <property type="evidence" value="ECO:0007669"/>
    <property type="project" value="TreeGrafter"/>
</dbReference>
<name>A0A238Z5P3_9ACTN</name>
<dbReference type="Pfam" id="PF02775">
    <property type="entry name" value="TPP_enzyme_C"/>
    <property type="match status" value="1"/>
</dbReference>
<dbReference type="Gene3D" id="3.40.50.970">
    <property type="match status" value="2"/>
</dbReference>
<dbReference type="Pfam" id="PF00205">
    <property type="entry name" value="TPP_enzyme_M"/>
    <property type="match status" value="1"/>
</dbReference>